<sequence>MSKAPTIAILFDKSTRDDDIQMYRIWHLANAWREQGFRVEIVRNLSELEEADLVVPQIDISVIPEEYRPLLKLSTPVVNRSVVDIRKSAFSQYLVSPDDDYDGPVIVKSDCNCGGGPERRALRGNPLHKRITQKVHASLRALGQITASRSLNHLAYVNGIKPINYPVYESKSQVPRAVFANPVLVVEKFLPEQEGDHYYLRSYAFFGNEGCAVRTRASCPVVKGAVGSDIEFVPVDAAIIAAREELGFDYGKFDYTIHNGEAILFDTNTTPTFGKAYPDAVRSKIVSQLSRGVSTWL</sequence>
<evidence type="ECO:0000313" key="2">
    <source>
        <dbReference type="Proteomes" id="UP000191110"/>
    </source>
</evidence>
<dbReference type="OrthoDB" id="7061828at2"/>
<organism evidence="1 2">
    <name type="scientific">Solemya pervernicosa gill symbiont</name>
    <dbReference type="NCBI Taxonomy" id="642797"/>
    <lineage>
        <taxon>Bacteria</taxon>
        <taxon>Pseudomonadati</taxon>
        <taxon>Pseudomonadota</taxon>
        <taxon>Gammaproteobacteria</taxon>
        <taxon>sulfur-oxidizing symbionts</taxon>
    </lineage>
</organism>
<dbReference type="Proteomes" id="UP000191110">
    <property type="component" value="Unassembled WGS sequence"/>
</dbReference>
<proteinExistence type="predicted"/>
<dbReference type="EMBL" id="MPRL01000015">
    <property type="protein sequence ID" value="OOZ41003.1"/>
    <property type="molecule type" value="Genomic_DNA"/>
</dbReference>
<protein>
    <recommendedName>
        <fullName evidence="3">ATP-grasp domain-containing protein</fullName>
    </recommendedName>
</protein>
<keyword evidence="2" id="KW-1185">Reference proteome</keyword>
<dbReference type="AlphaFoldDB" id="A0A1T2L7E7"/>
<gene>
    <name evidence="1" type="ORF">BOW53_05630</name>
</gene>
<evidence type="ECO:0000313" key="1">
    <source>
        <dbReference type="EMBL" id="OOZ41003.1"/>
    </source>
</evidence>
<dbReference type="RefSeq" id="WP_078483107.1">
    <property type="nucleotide sequence ID" value="NZ_MPRL01000015.1"/>
</dbReference>
<evidence type="ECO:0008006" key="3">
    <source>
        <dbReference type="Google" id="ProtNLM"/>
    </source>
</evidence>
<comment type="caution">
    <text evidence="1">The sequence shown here is derived from an EMBL/GenBank/DDBJ whole genome shotgun (WGS) entry which is preliminary data.</text>
</comment>
<accession>A0A1T2L7E7</accession>
<name>A0A1T2L7E7_9GAMM</name>
<reference evidence="1 2" key="1">
    <citation type="submission" date="2016-11" db="EMBL/GenBank/DDBJ databases">
        <title>Mixed transmission modes and dynamic genome evolution in an obligate animal-bacterial symbiosis.</title>
        <authorList>
            <person name="Russell S.L."/>
            <person name="Corbett-Detig R.B."/>
            <person name="Cavanaugh C.M."/>
        </authorList>
    </citation>
    <scope>NUCLEOTIDE SEQUENCE [LARGE SCALE GENOMIC DNA]</scope>
    <source>
        <strain evidence="1">Sveles-Q1</strain>
    </source>
</reference>